<proteinExistence type="inferred from homology"/>
<dbReference type="InterPro" id="IPR001764">
    <property type="entry name" value="Glyco_hydro_3_N"/>
</dbReference>
<keyword evidence="6" id="KW-0326">Glycosidase</keyword>
<dbReference type="Gene3D" id="2.60.40.10">
    <property type="entry name" value="Immunoglobulins"/>
    <property type="match status" value="1"/>
</dbReference>
<dbReference type="HOGENOM" id="CLU_004542_5_3_10"/>
<dbReference type="Gene3D" id="3.40.50.1700">
    <property type="entry name" value="Glycoside hydrolase family 3 C-terminal domain"/>
    <property type="match status" value="2"/>
</dbReference>
<dbReference type="GO" id="GO:0009044">
    <property type="term" value="F:xylan 1,4-beta-xylosidase activity"/>
    <property type="evidence" value="ECO:0007669"/>
    <property type="project" value="InterPro"/>
</dbReference>
<dbReference type="InterPro" id="IPR002772">
    <property type="entry name" value="Glyco_hydro_3_C"/>
</dbReference>
<dbReference type="InterPro" id="IPR011658">
    <property type="entry name" value="PA14_dom"/>
</dbReference>
<dbReference type="OrthoDB" id="9805821at2"/>
<evidence type="ECO:0000256" key="3">
    <source>
        <dbReference type="ARBA" id="ARBA00022801"/>
    </source>
</evidence>
<dbReference type="PANTHER" id="PTHR42721:SF3">
    <property type="entry name" value="BETA-D-XYLOSIDASE 5-RELATED"/>
    <property type="match status" value="1"/>
</dbReference>
<dbReference type="SUPFAM" id="SSF51445">
    <property type="entry name" value="(Trans)glycosidases"/>
    <property type="match status" value="1"/>
</dbReference>
<dbReference type="Gene3D" id="3.20.20.300">
    <property type="entry name" value="Glycoside hydrolase, family 3, N-terminal domain"/>
    <property type="match status" value="1"/>
</dbReference>
<protein>
    <submittedName>
        <fullName evidence="5 6">Beta-glucosidase</fullName>
        <ecNumber evidence="6">3.2.1.21</ecNumber>
    </submittedName>
</protein>
<dbReference type="AlphaFoldDB" id="F9D595"/>
<evidence type="ECO:0000256" key="1">
    <source>
        <dbReference type="ARBA" id="ARBA00005336"/>
    </source>
</evidence>
<dbReference type="EC" id="3.2.1.21" evidence="6"/>
<organism evidence="6 7">
    <name type="scientific">Prevotella dentalis (strain ATCC 49559 / DSM 3688 / JCM 13448 / NCTC 12043 / ES 2772)</name>
    <name type="common">Mitsuokella dentalis</name>
    <dbReference type="NCBI Taxonomy" id="908937"/>
    <lineage>
        <taxon>Bacteria</taxon>
        <taxon>Pseudomonadati</taxon>
        <taxon>Bacteroidota</taxon>
        <taxon>Bacteroidia</taxon>
        <taxon>Bacteroidales</taxon>
        <taxon>Prevotellaceae</taxon>
        <taxon>Prevotella</taxon>
    </lineage>
</organism>
<reference evidence="6 7" key="1">
    <citation type="submission" date="2011-04" db="EMBL/GenBank/DDBJ databases">
        <authorList>
            <person name="Muzny D."/>
            <person name="Qin X."/>
            <person name="Deng J."/>
            <person name="Jiang H."/>
            <person name="Liu Y."/>
            <person name="Qu J."/>
            <person name="Song X.-Z."/>
            <person name="Zhang L."/>
            <person name="Thornton R."/>
            <person name="Coyle M."/>
            <person name="Francisco L."/>
            <person name="Jackson L."/>
            <person name="Javaid M."/>
            <person name="Korchina V."/>
            <person name="Kovar C."/>
            <person name="Mata R."/>
            <person name="Mathew T."/>
            <person name="Ngo R."/>
            <person name="Nguyen L."/>
            <person name="Nguyen N."/>
            <person name="Okwuonu G."/>
            <person name="Ongeri F."/>
            <person name="Pham C."/>
            <person name="Simmons D."/>
            <person name="Wilczek-Boney K."/>
            <person name="Hale W."/>
            <person name="Jakkamsetti A."/>
            <person name="Pham P."/>
            <person name="Ruth R."/>
            <person name="San Lucas F."/>
            <person name="Warren J."/>
            <person name="Zhang J."/>
            <person name="Zhao Z."/>
            <person name="Zhou C."/>
            <person name="Zhu D."/>
            <person name="Lee S."/>
            <person name="Bess C."/>
            <person name="Blankenburg K."/>
            <person name="Forbes L."/>
            <person name="Fu Q."/>
            <person name="Gubbala S."/>
            <person name="Hirani K."/>
            <person name="Jayaseelan J.C."/>
            <person name="Lara F."/>
            <person name="Munidasa M."/>
            <person name="Palculict T."/>
            <person name="Patil S."/>
            <person name="Pu L.-L."/>
            <person name="Saada N."/>
            <person name="Tang L."/>
            <person name="Weissenberger G."/>
            <person name="Zhu Y."/>
            <person name="Hemphill L."/>
            <person name="Shang Y."/>
            <person name="Youmans B."/>
            <person name="Ayvaz T."/>
            <person name="Ross M."/>
            <person name="Santibanez J."/>
            <person name="Aqrawi P."/>
            <person name="Gross S."/>
            <person name="Joshi V."/>
            <person name="Fowler G."/>
            <person name="Nazareth L."/>
            <person name="Reid J."/>
            <person name="Worley K."/>
            <person name="Petrosino J."/>
            <person name="Highlander S."/>
            <person name="Gibbs R."/>
        </authorList>
    </citation>
    <scope>NUCLEOTIDE SEQUENCE [LARGE SCALE GENOMIC DNA]</scope>
    <source>
        <strain evidence="6 7">DSM 3688</strain>
    </source>
</reference>
<dbReference type="Pfam" id="PF01915">
    <property type="entry name" value="Glyco_hydro_3_C"/>
    <property type="match status" value="1"/>
</dbReference>
<dbReference type="Pfam" id="PF07691">
    <property type="entry name" value="PA14"/>
    <property type="match status" value="1"/>
</dbReference>
<dbReference type="InterPro" id="IPR037524">
    <property type="entry name" value="PA14/GLEYA"/>
</dbReference>
<name>F9D595_PREDD</name>
<dbReference type="InterPro" id="IPR036962">
    <property type="entry name" value="Glyco_hydro_3_N_sf"/>
</dbReference>
<dbReference type="Proteomes" id="UP000010862">
    <property type="component" value="Chromosome 2"/>
</dbReference>
<sequence length="849" mass="94395">MRKIIISLLLSICLYAVGQSKLSNYNRQAEALCRQLTLSEKISLLLDDSPAIPQLNIPAFQWWNEALHGVARNGVATVFPQTIGMAAAFDDELLQQVFTAVSDEARAKAERAKALGHVRRYQGLSFWTPNINIFRDPRWGRGQETYGEDPYLTGRMGLAVVRGLQGPDTASYYKTLACAKHFAVHSGPESLRHEMNIENLSPRDLWETYLPAFKSLVTKGQVAEVMCAYQRFDGQPCCGNSRLLQHILRDEWNFKGLVVSDCGAISDFWIPGRHGVAKDAVEASAQAQRAGTDVECGSNYHSLEEAVKAGVLKESDIDRSVIRVLEARLALGDISPSADVPWKTIPYAVVDCPAHRQLALRMARESMVLLQNKHHTLPLSTHDKILVVGENAVDSMMLWANYNGTPSHTMTILDGIRQLAEHVEFMPGCGLLTNEVSESRMNQFYHGEGEQGMQVSYWNNEDQEGEAVAQAVFTHSINQDNGGATTFAPGVNLTHFSARYTGILKVHQTEELLIKVSGDDMFRVSVNGKKVINKWRSRDRNQIAEYTLHAEAGKNYDIVVEYVQCKGNATFHFDVVHKQPFDLHQLIEKARQADAVVFVGGLSPRLEGEEMKVDLPGFSGGDRTSIELPVAQREAIQALSVARKPIVMVNCSGSAIALEPETKNCDAILQAWYPGEEGGRAVADVLFGKVNPSGKLPVTFYRHDDQLPPFNDYNMRGRTYRYFTGKPLFPFGYGLSYTTFRIGQPVCKGRTLKVKVSNTGLREGTETVQVYIKRNADSDGPVKSLCDFQKVSLKAGESKEVTFTLQDNAFECWDPLSNTMRVMSGRYTLYIGNSSAAKASCQMLWREGL</sequence>
<keyword evidence="2" id="KW-0732">Signal</keyword>
<dbReference type="KEGG" id="pdt:Prede_1842"/>
<feature type="domain" description="PA14" evidence="4">
    <location>
        <begin position="448"/>
        <end position="591"/>
    </location>
</feature>
<dbReference type="SMART" id="SM01217">
    <property type="entry name" value="Fn3_like"/>
    <property type="match status" value="1"/>
</dbReference>
<dbReference type="Pfam" id="PF14310">
    <property type="entry name" value="Fn3-like"/>
    <property type="match status" value="1"/>
</dbReference>
<evidence type="ECO:0000313" key="5">
    <source>
        <dbReference type="EMBL" id="AGB29127.1"/>
    </source>
</evidence>
<dbReference type="GO" id="GO:0045493">
    <property type="term" value="P:xylan catabolic process"/>
    <property type="evidence" value="ECO:0007669"/>
    <property type="project" value="InterPro"/>
</dbReference>
<dbReference type="Pfam" id="PF00933">
    <property type="entry name" value="Glyco_hydro_3"/>
    <property type="match status" value="1"/>
</dbReference>
<dbReference type="PATRIC" id="fig|908937.9.peg.1957"/>
<dbReference type="RefSeq" id="WP_005846716.1">
    <property type="nucleotide sequence ID" value="NC_019968.1"/>
</dbReference>
<evidence type="ECO:0000313" key="8">
    <source>
        <dbReference type="Proteomes" id="UP000010862"/>
    </source>
</evidence>
<keyword evidence="3 6" id="KW-0378">Hydrolase</keyword>
<keyword evidence="8" id="KW-1185">Reference proteome</keyword>
<evidence type="ECO:0000256" key="2">
    <source>
        <dbReference type="ARBA" id="ARBA00022729"/>
    </source>
</evidence>
<dbReference type="SMART" id="SM00758">
    <property type="entry name" value="PA14"/>
    <property type="match status" value="1"/>
</dbReference>
<evidence type="ECO:0000313" key="7">
    <source>
        <dbReference type="Proteomes" id="UP000007820"/>
    </source>
</evidence>
<dbReference type="GO" id="GO:0031222">
    <property type="term" value="P:arabinan catabolic process"/>
    <property type="evidence" value="ECO:0007669"/>
    <property type="project" value="TreeGrafter"/>
</dbReference>
<dbReference type="EMBL" id="CP003369">
    <property type="protein sequence ID" value="AGB29127.1"/>
    <property type="molecule type" value="Genomic_DNA"/>
</dbReference>
<accession>F9D595</accession>
<dbReference type="InterPro" id="IPR013783">
    <property type="entry name" value="Ig-like_fold"/>
</dbReference>
<dbReference type="PANTHER" id="PTHR42721">
    <property type="entry name" value="SUGAR HYDROLASE-RELATED"/>
    <property type="match status" value="1"/>
</dbReference>
<dbReference type="Proteomes" id="UP000007820">
    <property type="component" value="Unassembled WGS sequence"/>
</dbReference>
<gene>
    <name evidence="5" type="ordered locus">Prede_1842</name>
    <name evidence="6" type="ORF">HMPREF9136_2023</name>
</gene>
<dbReference type="eggNOG" id="COG1472">
    <property type="taxonomic scope" value="Bacteria"/>
</dbReference>
<dbReference type="SUPFAM" id="SSF52279">
    <property type="entry name" value="Beta-D-glucan exohydrolase, C-terminal domain"/>
    <property type="match status" value="1"/>
</dbReference>
<dbReference type="InterPro" id="IPR026891">
    <property type="entry name" value="Fn3-like"/>
</dbReference>
<dbReference type="InterPro" id="IPR017853">
    <property type="entry name" value="GH"/>
</dbReference>
<evidence type="ECO:0000259" key="4">
    <source>
        <dbReference type="PROSITE" id="PS51820"/>
    </source>
</evidence>
<dbReference type="GO" id="GO:0046556">
    <property type="term" value="F:alpha-L-arabinofuranosidase activity"/>
    <property type="evidence" value="ECO:0007669"/>
    <property type="project" value="TreeGrafter"/>
</dbReference>
<dbReference type="InterPro" id="IPR044993">
    <property type="entry name" value="BXL"/>
</dbReference>
<dbReference type="PROSITE" id="PS51820">
    <property type="entry name" value="PA14"/>
    <property type="match status" value="1"/>
</dbReference>
<reference evidence="5" key="2">
    <citation type="submission" date="2012-02" db="EMBL/GenBank/DDBJ databases">
        <title>Complete sequence of chromosome 2 of Prevotella dentalis DSM 3688.</title>
        <authorList>
            <consortium name="US DOE Joint Genome Institute (JGI-PGF)"/>
            <person name="Lucas S."/>
            <person name="Copeland A."/>
            <person name="Lapidus A."/>
            <person name="Glavina del Rio T."/>
            <person name="Dalin E."/>
            <person name="Tice H."/>
            <person name="Bruce D."/>
            <person name="Goodwin L."/>
            <person name="Pitluck S."/>
            <person name="Peters L."/>
            <person name="Mikhailova N."/>
            <person name="Chertkov O."/>
            <person name="Kyrpides N."/>
            <person name="Mavromatis K."/>
            <person name="Ivanova N."/>
            <person name="Brettin T."/>
            <person name="Detter J.C."/>
            <person name="Han C."/>
            <person name="Larimer F."/>
            <person name="Land M."/>
            <person name="Hauser L."/>
            <person name="Markowitz V."/>
            <person name="Cheng J.-F."/>
            <person name="Hugenholtz P."/>
            <person name="Woyke T."/>
            <person name="Wu D."/>
            <person name="Gronow S."/>
            <person name="Wellnitz S."/>
            <person name="Brambilla E."/>
            <person name="Klenk H.-P."/>
            <person name="Eisen J.A."/>
        </authorList>
    </citation>
    <scope>NUCLEOTIDE SEQUENCE [LARGE SCALE GENOMIC DNA]</scope>
    <source>
        <strain evidence="5">DSM 3688</strain>
    </source>
</reference>
<dbReference type="GO" id="GO:0008422">
    <property type="term" value="F:beta-glucosidase activity"/>
    <property type="evidence" value="ECO:0007669"/>
    <property type="project" value="UniProtKB-EC"/>
</dbReference>
<evidence type="ECO:0000313" key="6">
    <source>
        <dbReference type="EMBL" id="EGQ13286.1"/>
    </source>
</evidence>
<dbReference type="InterPro" id="IPR036881">
    <property type="entry name" value="Glyco_hydro_3_C_sf"/>
</dbReference>
<dbReference type="STRING" id="908937.Prede_1842"/>
<comment type="similarity">
    <text evidence="1">Belongs to the glycosyl hydrolase 3 family.</text>
</comment>
<dbReference type="PRINTS" id="PR00133">
    <property type="entry name" value="GLHYDRLASE3"/>
</dbReference>
<dbReference type="EMBL" id="AFPW01000032">
    <property type="protein sequence ID" value="EGQ13286.1"/>
    <property type="molecule type" value="Genomic_DNA"/>
</dbReference>